<evidence type="ECO:0000313" key="2">
    <source>
        <dbReference type="EMBL" id="AHF17883.1"/>
    </source>
</evidence>
<sequence length="85" mass="9886">MTSLNQHPQKKKKQITFFKQEQSHRNIFLKLSNNHAKRLNNRLRCKQALMNRAHSFEKEHTNESNGRLAGPIGFVRTKPESIGSC</sequence>
<name>W0F7U5_9BACT</name>
<dbReference type="AlphaFoldDB" id="W0F7U5"/>
<dbReference type="EMBL" id="CP007035">
    <property type="protein sequence ID" value="AHF17883.1"/>
    <property type="molecule type" value="Genomic_DNA"/>
</dbReference>
<feature type="region of interest" description="Disordered" evidence="1">
    <location>
        <begin position="57"/>
        <end position="85"/>
    </location>
</feature>
<organism evidence="2 3">
    <name type="scientific">Niabella soli DSM 19437</name>
    <dbReference type="NCBI Taxonomy" id="929713"/>
    <lineage>
        <taxon>Bacteria</taxon>
        <taxon>Pseudomonadati</taxon>
        <taxon>Bacteroidota</taxon>
        <taxon>Chitinophagia</taxon>
        <taxon>Chitinophagales</taxon>
        <taxon>Chitinophagaceae</taxon>
        <taxon>Niabella</taxon>
    </lineage>
</organism>
<evidence type="ECO:0000256" key="1">
    <source>
        <dbReference type="SAM" id="MobiDB-lite"/>
    </source>
</evidence>
<dbReference type="HOGENOM" id="CLU_2509277_0_0_10"/>
<proteinExistence type="predicted"/>
<reference evidence="2 3" key="1">
    <citation type="submission" date="2013-12" db="EMBL/GenBank/DDBJ databases">
        <authorList>
            <consortium name="DOE Joint Genome Institute"/>
            <person name="Eisen J."/>
            <person name="Huntemann M."/>
            <person name="Han J."/>
            <person name="Chen A."/>
            <person name="Kyrpides N."/>
            <person name="Mavromatis K."/>
            <person name="Markowitz V."/>
            <person name="Palaniappan K."/>
            <person name="Ivanova N."/>
            <person name="Schaumberg A."/>
            <person name="Pati A."/>
            <person name="Liolios K."/>
            <person name="Nordberg H.P."/>
            <person name="Cantor M.N."/>
            <person name="Hua S.X."/>
            <person name="Woyke T."/>
        </authorList>
    </citation>
    <scope>NUCLEOTIDE SEQUENCE [LARGE SCALE GENOMIC DNA]</scope>
    <source>
        <strain evidence="3">DSM 19437</strain>
    </source>
</reference>
<keyword evidence="3" id="KW-1185">Reference proteome</keyword>
<dbReference type="STRING" id="929713.NIASO_16020"/>
<evidence type="ECO:0000313" key="3">
    <source>
        <dbReference type="Proteomes" id="UP000003586"/>
    </source>
</evidence>
<dbReference type="Proteomes" id="UP000003586">
    <property type="component" value="Chromosome"/>
</dbReference>
<gene>
    <name evidence="2" type="ORF">NIASO_16020</name>
</gene>
<accession>W0F7U5</accession>
<protein>
    <submittedName>
        <fullName evidence="2">Uncharacterized protein</fullName>
    </submittedName>
</protein>
<dbReference type="KEGG" id="nso:NIASO_16020"/>